<evidence type="ECO:0000256" key="5">
    <source>
        <dbReference type="ARBA" id="ARBA00023136"/>
    </source>
</evidence>
<dbReference type="HOGENOM" id="CLU_044208_1_1_5"/>
<comment type="subcellular location">
    <subcellularLocation>
        <location evidence="1">Cell membrane</location>
        <topology evidence="1">Multi-pass membrane protein</topology>
    </subcellularLocation>
</comment>
<dbReference type="RefSeq" id="WP_012523618.1">
    <property type="nucleotide sequence ID" value="NC_011144.1"/>
</dbReference>
<protein>
    <submittedName>
        <fullName evidence="8">Alkaline phosphatase</fullName>
    </submittedName>
</protein>
<evidence type="ECO:0000313" key="9">
    <source>
        <dbReference type="Proteomes" id="UP000001868"/>
    </source>
</evidence>
<evidence type="ECO:0000259" key="7">
    <source>
        <dbReference type="Pfam" id="PF09335"/>
    </source>
</evidence>
<keyword evidence="4 6" id="KW-1133">Transmembrane helix</keyword>
<keyword evidence="9" id="KW-1185">Reference proteome</keyword>
<reference evidence="8 9" key="1">
    <citation type="journal article" date="2008" name="BMC Genomics">
        <title>Complete genome of Phenylobacterium zucineum - a novel facultative intracellular bacterium isolated from human erythroleukemia cell line K562.</title>
        <authorList>
            <person name="Luo Y."/>
            <person name="Xu X."/>
            <person name="Ding Z."/>
            <person name="Liu Z."/>
            <person name="Zhang B."/>
            <person name="Yan Z."/>
            <person name="Sun J."/>
            <person name="Hu S."/>
            <person name="Hu X."/>
        </authorList>
    </citation>
    <scope>NUCLEOTIDE SEQUENCE [LARGE SCALE GENOMIC DNA]</scope>
    <source>
        <strain evidence="8 9">HLK1</strain>
    </source>
</reference>
<gene>
    <name evidence="8" type="ordered locus">PHZ_c3071</name>
</gene>
<dbReference type="PANTHER" id="PTHR42709:SF6">
    <property type="entry name" value="UNDECAPRENYL PHOSPHATE TRANSPORTER A"/>
    <property type="match status" value="1"/>
</dbReference>
<dbReference type="AlphaFoldDB" id="B4R9X6"/>
<accession>B4R9X6</accession>
<evidence type="ECO:0000256" key="4">
    <source>
        <dbReference type="ARBA" id="ARBA00022989"/>
    </source>
</evidence>
<feature type="transmembrane region" description="Helical" evidence="6">
    <location>
        <begin position="140"/>
        <end position="163"/>
    </location>
</feature>
<organism evidence="8 9">
    <name type="scientific">Phenylobacterium zucineum (strain HLK1)</name>
    <dbReference type="NCBI Taxonomy" id="450851"/>
    <lineage>
        <taxon>Bacteria</taxon>
        <taxon>Pseudomonadati</taxon>
        <taxon>Pseudomonadota</taxon>
        <taxon>Alphaproteobacteria</taxon>
        <taxon>Caulobacterales</taxon>
        <taxon>Caulobacteraceae</taxon>
        <taxon>Phenylobacterium</taxon>
    </lineage>
</organism>
<feature type="transmembrane region" description="Helical" evidence="6">
    <location>
        <begin position="175"/>
        <end position="193"/>
    </location>
</feature>
<dbReference type="InterPro" id="IPR032816">
    <property type="entry name" value="VTT_dom"/>
</dbReference>
<feature type="transmembrane region" description="Helical" evidence="6">
    <location>
        <begin position="47"/>
        <end position="69"/>
    </location>
</feature>
<keyword evidence="5 6" id="KW-0472">Membrane</keyword>
<evidence type="ECO:0000256" key="3">
    <source>
        <dbReference type="ARBA" id="ARBA00022692"/>
    </source>
</evidence>
<proteinExistence type="predicted"/>
<evidence type="ECO:0000313" key="8">
    <source>
        <dbReference type="EMBL" id="ACG79480.1"/>
    </source>
</evidence>
<sequence>MFDWILGVIVAGGLIGVAFLMLAENVAPPIPSEVIMPLAGFAAAQGMLSFPGVVVAGTAGALAGAWLWYEVGRRVKDERLRRFVERHGRWLTLDLDDLERSQRFFRERGGWAVFLGRLLPGVRTFVSVPAGLMRMPQLAFLAWSLLGTALWTFLLAAAGYLLQSQHHRVEAWLDPIAYAVTALVVALYAWRVIRFRARG</sequence>
<dbReference type="GO" id="GO:0005886">
    <property type="term" value="C:plasma membrane"/>
    <property type="evidence" value="ECO:0007669"/>
    <property type="project" value="UniProtKB-SubCell"/>
</dbReference>
<dbReference type="STRING" id="450851.PHZ_c3071"/>
<dbReference type="OrthoDB" id="9813426at2"/>
<dbReference type="Proteomes" id="UP000001868">
    <property type="component" value="Chromosome"/>
</dbReference>
<feature type="domain" description="VTT" evidence="7">
    <location>
        <begin position="30"/>
        <end position="160"/>
    </location>
</feature>
<evidence type="ECO:0000256" key="2">
    <source>
        <dbReference type="ARBA" id="ARBA00022475"/>
    </source>
</evidence>
<dbReference type="InterPro" id="IPR051311">
    <property type="entry name" value="DedA_domain"/>
</dbReference>
<name>B4R9X6_PHEZH</name>
<dbReference type="PANTHER" id="PTHR42709">
    <property type="entry name" value="ALKALINE PHOSPHATASE LIKE PROTEIN"/>
    <property type="match status" value="1"/>
</dbReference>
<keyword evidence="3 6" id="KW-0812">Transmembrane</keyword>
<keyword evidence="2" id="KW-1003">Cell membrane</keyword>
<evidence type="ECO:0000256" key="6">
    <source>
        <dbReference type="SAM" id="Phobius"/>
    </source>
</evidence>
<dbReference type="Pfam" id="PF09335">
    <property type="entry name" value="VTT_dom"/>
    <property type="match status" value="1"/>
</dbReference>
<dbReference type="eggNOG" id="COG0586">
    <property type="taxonomic scope" value="Bacteria"/>
</dbReference>
<evidence type="ECO:0000256" key="1">
    <source>
        <dbReference type="ARBA" id="ARBA00004651"/>
    </source>
</evidence>
<dbReference type="EMBL" id="CP000747">
    <property type="protein sequence ID" value="ACG79480.1"/>
    <property type="molecule type" value="Genomic_DNA"/>
</dbReference>
<dbReference type="KEGG" id="pzu:PHZ_c3071"/>